<accession>A0A9P9YEW5</accession>
<dbReference type="OrthoDB" id="7865852at2759"/>
<evidence type="ECO:0000313" key="1">
    <source>
        <dbReference type="EMBL" id="KAI8035696.1"/>
    </source>
</evidence>
<comment type="caution">
    <text evidence="1">The sequence shown here is derived from an EMBL/GenBank/DDBJ whole genome shotgun (WGS) entry which is preliminary data.</text>
</comment>
<dbReference type="AlphaFoldDB" id="A0A9P9YEW5"/>
<dbReference type="EMBL" id="JAMKOV010000031">
    <property type="protein sequence ID" value="KAI8035696.1"/>
    <property type="molecule type" value="Genomic_DNA"/>
</dbReference>
<dbReference type="Proteomes" id="UP001059596">
    <property type="component" value="Unassembled WGS sequence"/>
</dbReference>
<proteinExistence type="predicted"/>
<reference evidence="1" key="1">
    <citation type="journal article" date="2023" name="Genome Biol. Evol.">
        <title>Long-read-based Genome Assembly of Drosophila gunungcola Reveals Fewer Chemosensory Genes in Flower-breeding Species.</title>
        <authorList>
            <person name="Negi A."/>
            <person name="Liao B.Y."/>
            <person name="Yeh S.D."/>
        </authorList>
    </citation>
    <scope>NUCLEOTIDE SEQUENCE</scope>
    <source>
        <strain evidence="1">Sukarami</strain>
    </source>
</reference>
<name>A0A9P9YEW5_9MUSC</name>
<keyword evidence="2" id="KW-1185">Reference proteome</keyword>
<organism evidence="1 2">
    <name type="scientific">Drosophila gunungcola</name>
    <name type="common">fruit fly</name>
    <dbReference type="NCBI Taxonomy" id="103775"/>
    <lineage>
        <taxon>Eukaryota</taxon>
        <taxon>Metazoa</taxon>
        <taxon>Ecdysozoa</taxon>
        <taxon>Arthropoda</taxon>
        <taxon>Hexapoda</taxon>
        <taxon>Insecta</taxon>
        <taxon>Pterygota</taxon>
        <taxon>Neoptera</taxon>
        <taxon>Endopterygota</taxon>
        <taxon>Diptera</taxon>
        <taxon>Brachycera</taxon>
        <taxon>Muscomorpha</taxon>
        <taxon>Ephydroidea</taxon>
        <taxon>Drosophilidae</taxon>
        <taxon>Drosophila</taxon>
        <taxon>Sophophora</taxon>
    </lineage>
</organism>
<sequence length="83" mass="9580">MLGRAFGGLILTGVPGSRSLHQRRMRRPFPVVPDARLNTPVQSSRPPRILVKSYLALQQLDSQYMQDAPRDLRNFFMTKWKNV</sequence>
<protein>
    <submittedName>
        <fullName evidence="1">Uncharacterized protein</fullName>
    </submittedName>
</protein>
<evidence type="ECO:0000313" key="2">
    <source>
        <dbReference type="Proteomes" id="UP001059596"/>
    </source>
</evidence>
<gene>
    <name evidence="1" type="ORF">M5D96_011446</name>
</gene>